<feature type="transmembrane region" description="Helical" evidence="7">
    <location>
        <begin position="43"/>
        <end position="63"/>
    </location>
</feature>
<feature type="region of interest" description="Disordered" evidence="6">
    <location>
        <begin position="1"/>
        <end position="27"/>
    </location>
</feature>
<evidence type="ECO:0000256" key="1">
    <source>
        <dbReference type="ARBA" id="ARBA00004651"/>
    </source>
</evidence>
<dbReference type="Pfam" id="PF02656">
    <property type="entry name" value="DUF202"/>
    <property type="match status" value="1"/>
</dbReference>
<feature type="compositionally biased region" description="Basic and acidic residues" evidence="6">
    <location>
        <begin position="11"/>
        <end position="20"/>
    </location>
</feature>
<evidence type="ECO:0000256" key="6">
    <source>
        <dbReference type="SAM" id="MobiDB-lite"/>
    </source>
</evidence>
<accession>D1BVK1</accession>
<evidence type="ECO:0000256" key="4">
    <source>
        <dbReference type="ARBA" id="ARBA00022989"/>
    </source>
</evidence>
<keyword evidence="3 7" id="KW-0812">Transmembrane</keyword>
<keyword evidence="10" id="KW-1185">Reference proteome</keyword>
<dbReference type="GO" id="GO:0005886">
    <property type="term" value="C:plasma membrane"/>
    <property type="evidence" value="ECO:0007669"/>
    <property type="project" value="UniProtKB-SubCell"/>
</dbReference>
<feature type="transmembrane region" description="Helical" evidence="7">
    <location>
        <begin position="83"/>
        <end position="106"/>
    </location>
</feature>
<reference evidence="9 10" key="2">
    <citation type="journal article" date="2010" name="Stand. Genomic Sci.">
        <title>Complete genome sequence of Xylanimonas cellulosilytica type strain (XIL07).</title>
        <authorList>
            <person name="Foster B."/>
            <person name="Pukall R."/>
            <person name="Abt B."/>
            <person name="Nolan M."/>
            <person name="Glavina Del Rio T."/>
            <person name="Chen F."/>
            <person name="Lucas S."/>
            <person name="Tice H."/>
            <person name="Pitluck S."/>
            <person name="Cheng J.-F."/>
            <person name="Chertkov O."/>
            <person name="Brettin T."/>
            <person name="Han C."/>
            <person name="Detter J.C."/>
            <person name="Bruce D."/>
            <person name="Goodwin L."/>
            <person name="Ivanova N."/>
            <person name="Mavromatis K."/>
            <person name="Pati A."/>
            <person name="Mikhailova N."/>
            <person name="Chen A."/>
            <person name="Palaniappan K."/>
            <person name="Land M."/>
            <person name="Hauser L."/>
            <person name="Chang Y.-J."/>
            <person name="Jeffries C.D."/>
            <person name="Chain P."/>
            <person name="Rohde M."/>
            <person name="Goeker M."/>
            <person name="Bristow J."/>
            <person name="Eisen J.A."/>
            <person name="Markowitz V."/>
            <person name="Hugenholtz P."/>
            <person name="Kyrpides N.C."/>
            <person name="Klenk H.-P."/>
            <person name="Lapidus A."/>
        </authorList>
    </citation>
    <scope>NUCLEOTIDE SEQUENCE [LARGE SCALE GENOMIC DNA]</scope>
    <source>
        <strain evidence="10">DSM 15894 / CECT 5975 / LMG 20990 / XIL07</strain>
    </source>
</reference>
<organism evidence="9 10">
    <name type="scientific">Xylanimonas cellulosilytica (strain DSM 15894 / JCM 12276 / CECT 5975 / KCTC 9989 / LMG 20990 / NBRC 107835 / XIL07)</name>
    <dbReference type="NCBI Taxonomy" id="446471"/>
    <lineage>
        <taxon>Bacteria</taxon>
        <taxon>Bacillati</taxon>
        <taxon>Actinomycetota</taxon>
        <taxon>Actinomycetes</taxon>
        <taxon>Micrococcales</taxon>
        <taxon>Promicromonosporaceae</taxon>
        <taxon>Xylanimonas</taxon>
    </lineage>
</organism>
<proteinExistence type="predicted"/>
<evidence type="ECO:0000256" key="7">
    <source>
        <dbReference type="SAM" id="Phobius"/>
    </source>
</evidence>
<gene>
    <name evidence="9" type="ordered locus">Xcel_2302</name>
</gene>
<evidence type="ECO:0000256" key="5">
    <source>
        <dbReference type="ARBA" id="ARBA00023136"/>
    </source>
</evidence>
<dbReference type="AlphaFoldDB" id="D1BVK1"/>
<name>D1BVK1_XYLCX</name>
<evidence type="ECO:0000313" key="10">
    <source>
        <dbReference type="Proteomes" id="UP000002255"/>
    </source>
</evidence>
<evidence type="ECO:0000313" key="9">
    <source>
        <dbReference type="EMBL" id="ACZ31320.1"/>
    </source>
</evidence>
<dbReference type="PANTHER" id="PTHR34187">
    <property type="entry name" value="FGR18P"/>
    <property type="match status" value="1"/>
</dbReference>
<evidence type="ECO:0000256" key="3">
    <source>
        <dbReference type="ARBA" id="ARBA00022692"/>
    </source>
</evidence>
<comment type="subcellular location">
    <subcellularLocation>
        <location evidence="1">Cell membrane</location>
        <topology evidence="1">Multi-pass membrane protein</topology>
    </subcellularLocation>
</comment>
<dbReference type="STRING" id="446471.Xcel_2302"/>
<dbReference type="PANTHER" id="PTHR34187:SF2">
    <property type="entry name" value="DUF202 DOMAIN-CONTAINING PROTEIN"/>
    <property type="match status" value="1"/>
</dbReference>
<reference evidence="10" key="1">
    <citation type="submission" date="2009-11" db="EMBL/GenBank/DDBJ databases">
        <title>The complete chromosome of Xylanimonas cellulosilytica DSM 15894.</title>
        <authorList>
            <consortium name="US DOE Joint Genome Institute (JGI-PGF)"/>
            <person name="Lucas S."/>
            <person name="Copeland A."/>
            <person name="Lapidus A."/>
            <person name="Glavina del Rio T."/>
            <person name="Dalin E."/>
            <person name="Tice H."/>
            <person name="Bruce D."/>
            <person name="Goodwin L."/>
            <person name="Pitluck S."/>
            <person name="Kyrpides N."/>
            <person name="Mavromatis K."/>
            <person name="Ivanova N."/>
            <person name="Mikhailova N."/>
            <person name="Foster B."/>
            <person name="Clum A."/>
            <person name="Brettin T."/>
            <person name="Detter J.C."/>
            <person name="Han C."/>
            <person name="Larimer F."/>
            <person name="Land M."/>
            <person name="Hauser L."/>
            <person name="Markowitz V."/>
            <person name="Cheng J.F."/>
            <person name="Hugenholtz P."/>
            <person name="Woyke T."/>
            <person name="Wu D."/>
            <person name="Gehrich-Schroeter G."/>
            <person name="Schneider S."/>
            <person name="Pukall S.R."/>
            <person name="Klenk H.P."/>
            <person name="Eisen J.A."/>
        </authorList>
    </citation>
    <scope>NUCLEOTIDE SEQUENCE [LARGE SCALE GENOMIC DNA]</scope>
    <source>
        <strain evidence="10">DSM 15894 / CECT 5975 / LMG 20990 / XIL07</strain>
    </source>
</reference>
<dbReference type="eggNOG" id="COG2149">
    <property type="taxonomic scope" value="Bacteria"/>
</dbReference>
<feature type="transmembrane region" description="Helical" evidence="7">
    <location>
        <begin position="136"/>
        <end position="156"/>
    </location>
</feature>
<evidence type="ECO:0000259" key="8">
    <source>
        <dbReference type="Pfam" id="PF02656"/>
    </source>
</evidence>
<protein>
    <recommendedName>
        <fullName evidence="8">DUF202 domain-containing protein</fullName>
    </recommendedName>
</protein>
<dbReference type="InterPro" id="IPR052053">
    <property type="entry name" value="IM_YidH-like"/>
</dbReference>
<dbReference type="InterPro" id="IPR003807">
    <property type="entry name" value="DUF202"/>
</dbReference>
<dbReference type="HOGENOM" id="CLU_053359_4_1_11"/>
<dbReference type="EMBL" id="CP001821">
    <property type="protein sequence ID" value="ACZ31320.1"/>
    <property type="molecule type" value="Genomic_DNA"/>
</dbReference>
<keyword evidence="4 7" id="KW-1133">Transmembrane helix</keyword>
<sequence length="157" mass="16319">MAPMSGGTHGTGERHERDRFPASVYGQGSEPDARFSLANERTFLAWIRTSLALMAGGVAALAWRRTGLALTVAMLGALRVLPAYLGASAYVFVALGAGCALTVVVASHRRYRQLCRALTSGDDAADRLPSGRLPTLLAALVAGGGLLAIAVVLGTLR</sequence>
<evidence type="ECO:0000256" key="2">
    <source>
        <dbReference type="ARBA" id="ARBA00022475"/>
    </source>
</evidence>
<dbReference type="Proteomes" id="UP000002255">
    <property type="component" value="Chromosome"/>
</dbReference>
<keyword evidence="2" id="KW-1003">Cell membrane</keyword>
<keyword evidence="5 7" id="KW-0472">Membrane</keyword>
<feature type="domain" description="DUF202" evidence="8">
    <location>
        <begin position="34"/>
        <end position="61"/>
    </location>
</feature>
<dbReference type="KEGG" id="xce:Xcel_2302"/>